<feature type="domain" description="N-acetyltransferase" evidence="3">
    <location>
        <begin position="1"/>
        <end position="128"/>
    </location>
</feature>
<reference evidence="4" key="1">
    <citation type="submission" date="2021-06" db="EMBL/GenBank/DDBJ databases">
        <title>Paracoccus bacterium XHP0099 sp. nov., isolated from the surface waters of the Yellow Sea.</title>
        <authorList>
            <person name="Xue H."/>
            <person name="Zhang D."/>
        </authorList>
    </citation>
    <scope>NUCLEOTIDE SEQUENCE</scope>
    <source>
        <strain evidence="4">XHP0099</strain>
    </source>
</reference>
<organism evidence="4 5">
    <name type="scientific">Paracoccus marinaquae</name>
    <dbReference type="NCBI Taxonomy" id="2841926"/>
    <lineage>
        <taxon>Bacteria</taxon>
        <taxon>Pseudomonadati</taxon>
        <taxon>Pseudomonadota</taxon>
        <taxon>Alphaproteobacteria</taxon>
        <taxon>Rhodobacterales</taxon>
        <taxon>Paracoccaceae</taxon>
        <taxon>Paracoccus</taxon>
    </lineage>
</organism>
<protein>
    <submittedName>
        <fullName evidence="4">GNAT family N-acetyltransferase</fullName>
        <ecNumber evidence="4">2.3.1.-</ecNumber>
    </submittedName>
</protein>
<evidence type="ECO:0000259" key="3">
    <source>
        <dbReference type="PROSITE" id="PS51186"/>
    </source>
</evidence>
<keyword evidence="2 4" id="KW-0012">Acyltransferase</keyword>
<dbReference type="PANTHER" id="PTHR43420">
    <property type="entry name" value="ACETYLTRANSFERASE"/>
    <property type="match status" value="1"/>
</dbReference>
<dbReference type="PROSITE" id="PS51186">
    <property type="entry name" value="GNAT"/>
    <property type="match status" value="1"/>
</dbReference>
<dbReference type="EC" id="2.3.1.-" evidence="4"/>
<evidence type="ECO:0000313" key="4">
    <source>
        <dbReference type="EMBL" id="MBU3028583.1"/>
    </source>
</evidence>
<gene>
    <name evidence="4" type="ORF">KNW02_00445</name>
</gene>
<name>A0ABS6ADB1_9RHOB</name>
<dbReference type="RefSeq" id="WP_216031281.1">
    <property type="nucleotide sequence ID" value="NZ_JAHKNG010000001.1"/>
</dbReference>
<keyword evidence="1 4" id="KW-0808">Transferase</keyword>
<evidence type="ECO:0000256" key="2">
    <source>
        <dbReference type="ARBA" id="ARBA00023315"/>
    </source>
</evidence>
<dbReference type="GO" id="GO:0016746">
    <property type="term" value="F:acyltransferase activity"/>
    <property type="evidence" value="ECO:0007669"/>
    <property type="project" value="UniProtKB-KW"/>
</dbReference>
<sequence>MAVLHARCFAGAPRPWAADEFSALLAARGSFLLSRPEGFLLGRTVADEAELLTLAVAPEARRQGLGRDLTARFATAAAGRGAGTAFLEVAADNRPARALYAGLGWTEAGRRPGYYGAGRDALVLRLAL</sequence>
<dbReference type="Pfam" id="PF00583">
    <property type="entry name" value="Acetyltransf_1"/>
    <property type="match status" value="1"/>
</dbReference>
<dbReference type="InterPro" id="IPR050680">
    <property type="entry name" value="YpeA/RimI_acetyltransf"/>
</dbReference>
<comment type="caution">
    <text evidence="4">The sequence shown here is derived from an EMBL/GenBank/DDBJ whole genome shotgun (WGS) entry which is preliminary data.</text>
</comment>
<keyword evidence="5" id="KW-1185">Reference proteome</keyword>
<evidence type="ECO:0000256" key="1">
    <source>
        <dbReference type="ARBA" id="ARBA00022679"/>
    </source>
</evidence>
<dbReference type="Proteomes" id="UP001166191">
    <property type="component" value="Unassembled WGS sequence"/>
</dbReference>
<proteinExistence type="predicted"/>
<accession>A0ABS6ADB1</accession>
<dbReference type="InterPro" id="IPR000182">
    <property type="entry name" value="GNAT_dom"/>
</dbReference>
<dbReference type="EMBL" id="JAHKNG010000001">
    <property type="protein sequence ID" value="MBU3028583.1"/>
    <property type="molecule type" value="Genomic_DNA"/>
</dbReference>
<evidence type="ECO:0000313" key="5">
    <source>
        <dbReference type="Proteomes" id="UP001166191"/>
    </source>
</evidence>
<dbReference type="PANTHER" id="PTHR43420:SF44">
    <property type="entry name" value="ACETYLTRANSFERASE YPEA"/>
    <property type="match status" value="1"/>
</dbReference>